<keyword evidence="2" id="KW-0689">Ribosomal protein</keyword>
<name>A0A444YQ74_ARAHY</name>
<dbReference type="Proteomes" id="UP000289738">
    <property type="component" value="Chromosome B06"/>
</dbReference>
<keyword evidence="6" id="KW-1185">Reference proteome</keyword>
<dbReference type="InterPro" id="IPR011332">
    <property type="entry name" value="Ribosomal_zn-bd"/>
</dbReference>
<dbReference type="SUPFAM" id="SSF57829">
    <property type="entry name" value="Zn-binding ribosomal proteins"/>
    <property type="match status" value="1"/>
</dbReference>
<dbReference type="EMBL" id="SDMP01000016">
    <property type="protein sequence ID" value="RYR04123.1"/>
    <property type="molecule type" value="Genomic_DNA"/>
</dbReference>
<dbReference type="AlphaFoldDB" id="A0A444YQ74"/>
<keyword evidence="1" id="KW-0862">Zinc</keyword>
<dbReference type="Pfam" id="PF01599">
    <property type="entry name" value="Ribosomal_S27"/>
    <property type="match status" value="1"/>
</dbReference>
<evidence type="ECO:0000313" key="6">
    <source>
        <dbReference type="Proteomes" id="UP000289738"/>
    </source>
</evidence>
<dbReference type="Gene3D" id="6.20.50.180">
    <property type="match status" value="1"/>
</dbReference>
<proteinExistence type="predicted"/>
<gene>
    <name evidence="5" type="ORF">Ahy_B06g083707</name>
</gene>
<keyword evidence="3" id="KW-0687">Ribonucleoprotein</keyword>
<evidence type="ECO:0000256" key="3">
    <source>
        <dbReference type="ARBA" id="ARBA00023274"/>
    </source>
</evidence>
<feature type="domain" description="Small ribosomal subunit protein eS31" evidence="4">
    <location>
        <begin position="1"/>
        <end position="16"/>
    </location>
</feature>
<dbReference type="GO" id="GO:0005840">
    <property type="term" value="C:ribosome"/>
    <property type="evidence" value="ECO:0007669"/>
    <property type="project" value="UniProtKB-KW"/>
</dbReference>
<dbReference type="GO" id="GO:1990904">
    <property type="term" value="C:ribonucleoprotein complex"/>
    <property type="evidence" value="ECO:0007669"/>
    <property type="project" value="UniProtKB-KW"/>
</dbReference>
<protein>
    <recommendedName>
        <fullName evidence="4">Small ribosomal subunit protein eS31 domain-containing protein</fullName>
    </recommendedName>
</protein>
<dbReference type="InterPro" id="IPR002906">
    <property type="entry name" value="Ribosomal_eS31"/>
</dbReference>
<evidence type="ECO:0000313" key="5">
    <source>
        <dbReference type="EMBL" id="RYR04123.1"/>
    </source>
</evidence>
<organism evidence="5 6">
    <name type="scientific">Arachis hypogaea</name>
    <name type="common">Peanut</name>
    <dbReference type="NCBI Taxonomy" id="3818"/>
    <lineage>
        <taxon>Eukaryota</taxon>
        <taxon>Viridiplantae</taxon>
        <taxon>Streptophyta</taxon>
        <taxon>Embryophyta</taxon>
        <taxon>Tracheophyta</taxon>
        <taxon>Spermatophyta</taxon>
        <taxon>Magnoliopsida</taxon>
        <taxon>eudicotyledons</taxon>
        <taxon>Gunneridae</taxon>
        <taxon>Pentapetalae</taxon>
        <taxon>rosids</taxon>
        <taxon>fabids</taxon>
        <taxon>Fabales</taxon>
        <taxon>Fabaceae</taxon>
        <taxon>Papilionoideae</taxon>
        <taxon>50 kb inversion clade</taxon>
        <taxon>dalbergioids sensu lato</taxon>
        <taxon>Dalbergieae</taxon>
        <taxon>Pterocarpus clade</taxon>
        <taxon>Arachis</taxon>
    </lineage>
</organism>
<evidence type="ECO:0000256" key="1">
    <source>
        <dbReference type="ARBA" id="ARBA00022833"/>
    </source>
</evidence>
<reference evidence="5 6" key="1">
    <citation type="submission" date="2019-01" db="EMBL/GenBank/DDBJ databases">
        <title>Sequencing of cultivated peanut Arachis hypogaea provides insights into genome evolution and oil improvement.</title>
        <authorList>
            <person name="Chen X."/>
        </authorList>
    </citation>
    <scope>NUCLEOTIDE SEQUENCE [LARGE SCALE GENOMIC DNA]</scope>
    <source>
        <strain evidence="6">cv. Fuhuasheng</strain>
        <tissue evidence="5">Leaves</tissue>
    </source>
</reference>
<evidence type="ECO:0000256" key="2">
    <source>
        <dbReference type="ARBA" id="ARBA00022980"/>
    </source>
</evidence>
<dbReference type="STRING" id="3818.A0A444YQ74"/>
<dbReference type="GO" id="GO:0006412">
    <property type="term" value="P:translation"/>
    <property type="evidence" value="ECO:0007669"/>
    <property type="project" value="InterPro"/>
</dbReference>
<comment type="caution">
    <text evidence="5">The sequence shown here is derived from an EMBL/GenBank/DDBJ whole genome shotgun (WGS) entry which is preliminary data.</text>
</comment>
<evidence type="ECO:0000259" key="4">
    <source>
        <dbReference type="Pfam" id="PF01599"/>
    </source>
</evidence>
<dbReference type="GO" id="GO:0003735">
    <property type="term" value="F:structural constituent of ribosome"/>
    <property type="evidence" value="ECO:0007669"/>
    <property type="project" value="InterPro"/>
</dbReference>
<sequence length="24" mass="2734">MANHFDRHYCGKCGLTYVYQNAAA</sequence>
<accession>A0A444YQ74</accession>